<dbReference type="Gene3D" id="4.10.240.10">
    <property type="entry name" value="Zn(2)-C6 fungal-type DNA-binding domain"/>
    <property type="match status" value="1"/>
</dbReference>
<dbReference type="PROSITE" id="PS50048">
    <property type="entry name" value="ZN2_CY6_FUNGAL_2"/>
    <property type="match status" value="1"/>
</dbReference>
<evidence type="ECO:0000256" key="5">
    <source>
        <dbReference type="SAM" id="MobiDB-lite"/>
    </source>
</evidence>
<dbReference type="AlphaFoldDB" id="A0A9N9ZP72"/>
<evidence type="ECO:0000256" key="4">
    <source>
        <dbReference type="ARBA" id="ARBA00023242"/>
    </source>
</evidence>
<keyword evidence="4" id="KW-0539">Nucleus</keyword>
<dbReference type="PROSITE" id="PS00463">
    <property type="entry name" value="ZN2_CY6_FUNGAL_1"/>
    <property type="match status" value="1"/>
</dbReference>
<dbReference type="GO" id="GO:0000981">
    <property type="term" value="F:DNA-binding transcription factor activity, RNA polymerase II-specific"/>
    <property type="evidence" value="ECO:0007669"/>
    <property type="project" value="InterPro"/>
</dbReference>
<dbReference type="EMBL" id="CABFOC020000091">
    <property type="protein sequence ID" value="CAH0058745.1"/>
    <property type="molecule type" value="Genomic_DNA"/>
</dbReference>
<feature type="region of interest" description="Disordered" evidence="5">
    <location>
        <begin position="18"/>
        <end position="42"/>
    </location>
</feature>
<proteinExistence type="predicted"/>
<dbReference type="GO" id="GO:0003677">
    <property type="term" value="F:DNA binding"/>
    <property type="evidence" value="ECO:0007669"/>
    <property type="project" value="UniProtKB-KW"/>
</dbReference>
<reference evidence="7 8" key="2">
    <citation type="submission" date="2021-10" db="EMBL/GenBank/DDBJ databases">
        <authorList>
            <person name="Piombo E."/>
        </authorList>
    </citation>
    <scope>NUCLEOTIDE SEQUENCE [LARGE SCALE GENOMIC DNA]</scope>
</reference>
<organism evidence="7 8">
    <name type="scientific">Clonostachys solani</name>
    <dbReference type="NCBI Taxonomy" id="160281"/>
    <lineage>
        <taxon>Eukaryota</taxon>
        <taxon>Fungi</taxon>
        <taxon>Dikarya</taxon>
        <taxon>Ascomycota</taxon>
        <taxon>Pezizomycotina</taxon>
        <taxon>Sordariomycetes</taxon>
        <taxon>Hypocreomycetidae</taxon>
        <taxon>Hypocreales</taxon>
        <taxon>Bionectriaceae</taxon>
        <taxon>Clonostachys</taxon>
    </lineage>
</organism>
<dbReference type="SMART" id="SM00066">
    <property type="entry name" value="GAL4"/>
    <property type="match status" value="1"/>
</dbReference>
<dbReference type="SUPFAM" id="SSF57701">
    <property type="entry name" value="Zn2/Cys6 DNA-binding domain"/>
    <property type="match status" value="1"/>
</dbReference>
<dbReference type="GO" id="GO:0008270">
    <property type="term" value="F:zinc ion binding"/>
    <property type="evidence" value="ECO:0007669"/>
    <property type="project" value="InterPro"/>
</dbReference>
<protein>
    <recommendedName>
        <fullName evidence="6">Zn(2)-C6 fungal-type domain-containing protein</fullName>
    </recommendedName>
</protein>
<keyword evidence="2" id="KW-0479">Metal-binding</keyword>
<reference evidence="8" key="1">
    <citation type="submission" date="2019-06" db="EMBL/GenBank/DDBJ databases">
        <authorList>
            <person name="Broberg M."/>
        </authorList>
    </citation>
    <scope>NUCLEOTIDE SEQUENCE [LARGE SCALE GENOMIC DNA]</scope>
</reference>
<dbReference type="InterPro" id="IPR001138">
    <property type="entry name" value="Zn2Cys6_DnaBD"/>
</dbReference>
<comment type="caution">
    <text evidence="7">The sequence shown here is derived from an EMBL/GenBank/DDBJ whole genome shotgun (WGS) entry which is preliminary data.</text>
</comment>
<name>A0A9N9ZP72_9HYPO</name>
<keyword evidence="8" id="KW-1185">Reference proteome</keyword>
<dbReference type="InterPro" id="IPR036864">
    <property type="entry name" value="Zn2-C6_fun-type_DNA-bd_sf"/>
</dbReference>
<feature type="domain" description="Zn(2)-C6 fungal-type" evidence="6">
    <location>
        <begin position="52"/>
        <end position="86"/>
    </location>
</feature>
<evidence type="ECO:0000259" key="6">
    <source>
        <dbReference type="PROSITE" id="PS50048"/>
    </source>
</evidence>
<evidence type="ECO:0000256" key="3">
    <source>
        <dbReference type="ARBA" id="ARBA00023125"/>
    </source>
</evidence>
<evidence type="ECO:0000256" key="1">
    <source>
        <dbReference type="ARBA" id="ARBA00004123"/>
    </source>
</evidence>
<feature type="compositionally biased region" description="Low complexity" evidence="5">
    <location>
        <begin position="297"/>
        <end position="319"/>
    </location>
</feature>
<dbReference type="PANTHER" id="PTHR46910:SF3">
    <property type="entry name" value="HALOTOLERANCE PROTEIN 9-RELATED"/>
    <property type="match status" value="1"/>
</dbReference>
<sequence length="419" mass="44663">MVNRHTFQPAHFRFTPFQSDYRPPYASPESGTGVDDEVTDETNTNRKRIAVACGRCRKRKIRCSGDNGNGEPCLNCRNAGASPCRFLRVASLETNLKDNNGRPPPGFPYEGYSRSYPSGCFEEARARLASQSAAPLPSMYEETGSPAWAQDPISPTACRSGPGSPDRSYSWSSGGFYAQLPEADAGAPTANYTGMYAQTQDIRCQLASCEMAPMKHFSYLNSDPGSYTFTAQPTTAMATTATLVDRCPAGSGSSYPMNTVPHGLLPSLLTEKLHLHDTASINENIGSKVEPLGGINTYSKSSPSPTSSLQPLTPSTSYGSYTTSPGSAYSGMISATQGDSPHSYNGLVGTSTSLTTQFPPPTTSTYVYTDMSAQAAAVGASGRRLAQAASSPVAQFQAHQNCYPDGLSEVEHKPPTMNH</sequence>
<dbReference type="CDD" id="cd00067">
    <property type="entry name" value="GAL4"/>
    <property type="match status" value="1"/>
</dbReference>
<gene>
    <name evidence="7" type="ORF">CSOL1703_00007769</name>
</gene>
<keyword evidence="3" id="KW-0238">DNA-binding</keyword>
<dbReference type="InterPro" id="IPR050987">
    <property type="entry name" value="AtrR-like"/>
</dbReference>
<dbReference type="Proteomes" id="UP000775872">
    <property type="component" value="Unassembled WGS sequence"/>
</dbReference>
<evidence type="ECO:0000256" key="2">
    <source>
        <dbReference type="ARBA" id="ARBA00022723"/>
    </source>
</evidence>
<dbReference type="Pfam" id="PF00172">
    <property type="entry name" value="Zn_clus"/>
    <property type="match status" value="1"/>
</dbReference>
<dbReference type="OrthoDB" id="5394557at2759"/>
<evidence type="ECO:0000313" key="7">
    <source>
        <dbReference type="EMBL" id="CAH0058745.1"/>
    </source>
</evidence>
<feature type="region of interest" description="Disordered" evidence="5">
    <location>
        <begin position="296"/>
        <end position="319"/>
    </location>
</feature>
<accession>A0A9N9ZP72</accession>
<comment type="subcellular location">
    <subcellularLocation>
        <location evidence="1">Nucleus</location>
    </subcellularLocation>
</comment>
<evidence type="ECO:0000313" key="8">
    <source>
        <dbReference type="Proteomes" id="UP000775872"/>
    </source>
</evidence>
<dbReference type="GO" id="GO:0005634">
    <property type="term" value="C:nucleus"/>
    <property type="evidence" value="ECO:0007669"/>
    <property type="project" value="UniProtKB-SubCell"/>
</dbReference>
<dbReference type="PANTHER" id="PTHR46910">
    <property type="entry name" value="TRANSCRIPTION FACTOR PDR1"/>
    <property type="match status" value="1"/>
</dbReference>